<feature type="domain" description="RING-type" evidence="3">
    <location>
        <begin position="289"/>
        <end position="331"/>
    </location>
</feature>
<protein>
    <recommendedName>
        <fullName evidence="3">RING-type domain-containing protein</fullName>
    </recommendedName>
</protein>
<name>A0A8I6WRQ5_HORVV</name>
<dbReference type="PROSITE" id="PS50089">
    <property type="entry name" value="ZF_RING_2"/>
    <property type="match status" value="1"/>
</dbReference>
<keyword evidence="1" id="KW-0479">Metal-binding</keyword>
<dbReference type="Proteomes" id="UP000011116">
    <property type="component" value="Chromosome 1H"/>
</dbReference>
<dbReference type="Gramene" id="HORVU.MOREX.r2.1HG0053930.1">
    <property type="protein sequence ID" value="HORVU.MOREX.r2.1HG0053930.1"/>
    <property type="gene ID" value="HORVU.MOREX.r2.1HG0053930"/>
</dbReference>
<reference evidence="4" key="3">
    <citation type="submission" date="2022-01" db="UniProtKB">
        <authorList>
            <consortium name="EnsemblPlants"/>
        </authorList>
    </citation>
    <scope>IDENTIFICATION</scope>
    <source>
        <strain evidence="4">subsp. vulgare</strain>
    </source>
</reference>
<dbReference type="Gramene" id="HORVU.MOREX.r3.1HG0067400.1">
    <property type="protein sequence ID" value="HORVU.MOREX.r3.1HG0067400.1.CDS1"/>
    <property type="gene ID" value="HORVU.MOREX.r3.1HG0067400"/>
</dbReference>
<dbReference type="InterPro" id="IPR001841">
    <property type="entry name" value="Znf_RING"/>
</dbReference>
<dbReference type="InterPro" id="IPR013083">
    <property type="entry name" value="Znf_RING/FYVE/PHD"/>
</dbReference>
<keyword evidence="1" id="KW-0863">Zinc-finger</keyword>
<keyword evidence="5" id="KW-1185">Reference proteome</keyword>
<dbReference type="GO" id="GO:0008270">
    <property type="term" value="F:zinc ion binding"/>
    <property type="evidence" value="ECO:0007669"/>
    <property type="project" value="UniProtKB-KW"/>
</dbReference>
<proteinExistence type="predicted"/>
<reference evidence="4" key="2">
    <citation type="submission" date="2020-10" db="EMBL/GenBank/DDBJ databases">
        <authorList>
            <person name="Scholz U."/>
            <person name="Mascher M."/>
            <person name="Fiebig A."/>
        </authorList>
    </citation>
    <scope>NUCLEOTIDE SEQUENCE [LARGE SCALE GENOMIC DNA]</scope>
    <source>
        <strain evidence="4">cv. Morex</strain>
    </source>
</reference>
<evidence type="ECO:0000259" key="3">
    <source>
        <dbReference type="PROSITE" id="PS50089"/>
    </source>
</evidence>
<feature type="region of interest" description="Disordered" evidence="2">
    <location>
        <begin position="21"/>
        <end position="42"/>
    </location>
</feature>
<reference evidence="5" key="1">
    <citation type="journal article" date="2012" name="Nature">
        <title>A physical, genetic and functional sequence assembly of the barley genome.</title>
        <authorList>
            <consortium name="The International Barley Genome Sequencing Consortium"/>
            <person name="Mayer K.F."/>
            <person name="Waugh R."/>
            <person name="Brown J.W."/>
            <person name="Schulman A."/>
            <person name="Langridge P."/>
            <person name="Platzer M."/>
            <person name="Fincher G.B."/>
            <person name="Muehlbauer G.J."/>
            <person name="Sato K."/>
            <person name="Close T.J."/>
            <person name="Wise R.P."/>
            <person name="Stein N."/>
        </authorList>
    </citation>
    <scope>NUCLEOTIDE SEQUENCE [LARGE SCALE GENOMIC DNA]</scope>
    <source>
        <strain evidence="5">cv. Morex</strain>
    </source>
</reference>
<dbReference type="AlphaFoldDB" id="A0A8I6WRQ5"/>
<dbReference type="SUPFAM" id="SSF57850">
    <property type="entry name" value="RING/U-box"/>
    <property type="match status" value="1"/>
</dbReference>
<accession>A0A8I6WRQ5</accession>
<organism evidence="4 5">
    <name type="scientific">Hordeum vulgare subsp. vulgare</name>
    <name type="common">Domesticated barley</name>
    <dbReference type="NCBI Taxonomy" id="112509"/>
    <lineage>
        <taxon>Eukaryota</taxon>
        <taxon>Viridiplantae</taxon>
        <taxon>Streptophyta</taxon>
        <taxon>Embryophyta</taxon>
        <taxon>Tracheophyta</taxon>
        <taxon>Spermatophyta</taxon>
        <taxon>Magnoliopsida</taxon>
        <taxon>Liliopsida</taxon>
        <taxon>Poales</taxon>
        <taxon>Poaceae</taxon>
        <taxon>BOP clade</taxon>
        <taxon>Pooideae</taxon>
        <taxon>Triticodae</taxon>
        <taxon>Triticeae</taxon>
        <taxon>Hordeinae</taxon>
        <taxon>Hordeum</taxon>
    </lineage>
</organism>
<evidence type="ECO:0000313" key="5">
    <source>
        <dbReference type="Proteomes" id="UP000011116"/>
    </source>
</evidence>
<dbReference type="Gene3D" id="3.30.40.10">
    <property type="entry name" value="Zinc/RING finger domain, C3HC4 (zinc finger)"/>
    <property type="match status" value="1"/>
</dbReference>
<evidence type="ECO:0000313" key="4">
    <source>
        <dbReference type="EnsemblPlants" id="HORVU.MOREX.r3.1HG0067400.1.CDS1"/>
    </source>
</evidence>
<keyword evidence="1" id="KW-0862">Zinc</keyword>
<feature type="compositionally biased region" description="Acidic residues" evidence="2">
    <location>
        <begin position="22"/>
        <end position="42"/>
    </location>
</feature>
<dbReference type="EnsemblPlants" id="HORVU.MOREX.r3.1HG0067400.1">
    <property type="protein sequence ID" value="HORVU.MOREX.r3.1HG0067400.1.CDS1"/>
    <property type="gene ID" value="HORVU.MOREX.r3.1HG0067400"/>
</dbReference>
<dbReference type="Pfam" id="PF13639">
    <property type="entry name" value="zf-RING_2"/>
    <property type="match status" value="1"/>
</dbReference>
<evidence type="ECO:0000256" key="2">
    <source>
        <dbReference type="SAM" id="MobiDB-lite"/>
    </source>
</evidence>
<evidence type="ECO:0000256" key="1">
    <source>
        <dbReference type="PROSITE-ProRule" id="PRU00175"/>
    </source>
</evidence>
<sequence length="341" mass="36097">MDDSARASVLALPSPLALAGDKEEEELFESDDESYYEEDSDDEVDVPLKIDAVVAAGASGVTGGPPLHRWLYVPEGRFLGPAPRFASAGNTAGFLGVAVVVPPPADLPAASSQGQAGGKEILVLYRYTEFEAAPGDLGLEVSKKTKLHYLRFAVPPAGDAAGSLQWAGASLAPLIYPSHHSSELQALWSKLVSNVAVCIPPGTTRLKVIADVGILRLEDYTPGRMDVVMDALQGMIADPWPGYHVAMELSLPEPVHAQCAAEAEAADGDCGRPAKRRKVVAEEVAGQECSVCFELLESDLAVWPGCSLPHVFHGACLADTLKGSEMCPLCRRKLSAPDDKV</sequence>